<evidence type="ECO:0000256" key="2">
    <source>
        <dbReference type="ARBA" id="ARBA00012962"/>
    </source>
</evidence>
<dbReference type="AlphaFoldDB" id="A0A5A8F5A9"/>
<feature type="binding site" evidence="8">
    <location>
        <position position="214"/>
    </location>
    <ligand>
        <name>shikimate</name>
        <dbReference type="ChEBI" id="CHEBI:36208"/>
    </ligand>
</feature>
<feature type="binding site" evidence="8">
    <location>
        <position position="212"/>
    </location>
    <ligand>
        <name>NADP(+)</name>
        <dbReference type="ChEBI" id="CHEBI:58349"/>
    </ligand>
</feature>
<comment type="subunit">
    <text evidence="8">Homodimer.</text>
</comment>
<protein>
    <recommendedName>
        <fullName evidence="2 8">Shikimate dehydrogenase (NADP(+))</fullName>
        <shortName evidence="8">SDH</shortName>
        <ecNumber evidence="2 8">1.1.1.25</ecNumber>
    </recommendedName>
</protein>
<dbReference type="UniPathway" id="UPA00053">
    <property type="reaction ID" value="UER00087"/>
</dbReference>
<dbReference type="PANTHER" id="PTHR21089">
    <property type="entry name" value="SHIKIMATE DEHYDROGENASE"/>
    <property type="match status" value="1"/>
</dbReference>
<keyword evidence="3 8" id="KW-0028">Amino-acid biosynthesis</keyword>
<dbReference type="PANTHER" id="PTHR21089:SF1">
    <property type="entry name" value="BIFUNCTIONAL 3-DEHYDROQUINATE DEHYDRATASE_SHIKIMATE DEHYDROGENASE, CHLOROPLASTIC"/>
    <property type="match status" value="1"/>
</dbReference>
<dbReference type="InterPro" id="IPR006151">
    <property type="entry name" value="Shikm_DH/Glu-tRNA_Rdtase"/>
</dbReference>
<evidence type="ECO:0000259" key="10">
    <source>
        <dbReference type="Pfam" id="PF08501"/>
    </source>
</evidence>
<dbReference type="RefSeq" id="WP_149265126.1">
    <property type="nucleotide sequence ID" value="NZ_VFJB01000001.1"/>
</dbReference>
<feature type="binding site" evidence="8">
    <location>
        <position position="87"/>
    </location>
    <ligand>
        <name>shikimate</name>
        <dbReference type="ChEBI" id="CHEBI:36208"/>
    </ligand>
</feature>
<dbReference type="EC" id="1.1.1.25" evidence="2 8"/>
<dbReference type="Pfam" id="PF08501">
    <property type="entry name" value="Shikimate_dh_N"/>
    <property type="match status" value="1"/>
</dbReference>
<sequence>MSPKNYCLIGHPVNHSLSPIIHNYFIFHAKLNAGYVCFDIVENEFEKYIDLLRNNFDGFNITVPYKEKIIKYLDEIDIEAGNIGAVNCVKNINGKLVGFNTDIYGIKITFEKYNVNLNYKDILVIGSGGATKPLIQYIKNFSYSKLDIVNRTVSKAENLIEKFKLKKTRAFPLEYLGKNEIYDIIINTTSIGLEGGWFCKMNIEAKEFVFDMQYKLESKTPFLSQINVEQFCDGKIMLIYQAYKSFEIWNSISLQFDLTKIIKQMRG</sequence>
<evidence type="ECO:0000313" key="12">
    <source>
        <dbReference type="Proteomes" id="UP000322876"/>
    </source>
</evidence>
<dbReference type="InterPro" id="IPR022893">
    <property type="entry name" value="Shikimate_DH_fam"/>
</dbReference>
<dbReference type="OrthoDB" id="9792692at2"/>
<evidence type="ECO:0000256" key="4">
    <source>
        <dbReference type="ARBA" id="ARBA00022857"/>
    </source>
</evidence>
<feature type="binding site" evidence="8">
    <location>
        <position position="234"/>
    </location>
    <ligand>
        <name>NADP(+)</name>
        <dbReference type="ChEBI" id="CHEBI:58349"/>
    </ligand>
</feature>
<evidence type="ECO:0000256" key="6">
    <source>
        <dbReference type="ARBA" id="ARBA00023141"/>
    </source>
</evidence>
<dbReference type="Gene3D" id="3.40.50.10860">
    <property type="entry name" value="Leucine Dehydrogenase, chain A, domain 1"/>
    <property type="match status" value="1"/>
</dbReference>
<dbReference type="GO" id="GO:0009073">
    <property type="term" value="P:aromatic amino acid family biosynthetic process"/>
    <property type="evidence" value="ECO:0007669"/>
    <property type="project" value="UniProtKB-KW"/>
</dbReference>
<comment type="function">
    <text evidence="8">Involved in the biosynthesis of the chorismate, which leads to the biosynthesis of aromatic amino acids. Catalyzes the reversible NADPH linked reduction of 3-dehydroshikimate (DHSA) to yield shikimate (SA).</text>
</comment>
<dbReference type="Gene3D" id="3.40.50.720">
    <property type="entry name" value="NAD(P)-binding Rossmann-like Domain"/>
    <property type="match status" value="1"/>
</dbReference>
<feature type="domain" description="Quinate/shikimate 5-dehydrogenase/glutamyl-tRNA reductase" evidence="9">
    <location>
        <begin position="116"/>
        <end position="190"/>
    </location>
</feature>
<evidence type="ECO:0000256" key="8">
    <source>
        <dbReference type="HAMAP-Rule" id="MF_00222"/>
    </source>
</evidence>
<dbReference type="CDD" id="cd01065">
    <property type="entry name" value="NAD_bind_Shikimate_DH"/>
    <property type="match status" value="1"/>
</dbReference>
<evidence type="ECO:0000313" key="11">
    <source>
        <dbReference type="EMBL" id="KAA0259306.1"/>
    </source>
</evidence>
<dbReference type="InterPro" id="IPR046346">
    <property type="entry name" value="Aminoacid_DH-like_N_sf"/>
</dbReference>
<feature type="active site" description="Proton acceptor" evidence="8">
    <location>
        <position position="66"/>
    </location>
</feature>
<dbReference type="GO" id="GO:0009423">
    <property type="term" value="P:chorismate biosynthetic process"/>
    <property type="evidence" value="ECO:0007669"/>
    <property type="project" value="UniProtKB-UniRule"/>
</dbReference>
<dbReference type="InterPro" id="IPR013708">
    <property type="entry name" value="Shikimate_DH-bd_N"/>
</dbReference>
<evidence type="ECO:0000256" key="5">
    <source>
        <dbReference type="ARBA" id="ARBA00023002"/>
    </source>
</evidence>
<accession>A0A5A8F5A9</accession>
<dbReference type="GO" id="GO:0050661">
    <property type="term" value="F:NADP binding"/>
    <property type="evidence" value="ECO:0007669"/>
    <property type="project" value="InterPro"/>
</dbReference>
<organism evidence="11 12">
    <name type="scientific">Deferribacter autotrophicus</name>
    <dbReference type="NCBI Taxonomy" id="500465"/>
    <lineage>
        <taxon>Bacteria</taxon>
        <taxon>Pseudomonadati</taxon>
        <taxon>Deferribacterota</taxon>
        <taxon>Deferribacteres</taxon>
        <taxon>Deferribacterales</taxon>
        <taxon>Deferribacteraceae</taxon>
        <taxon>Deferribacter</taxon>
    </lineage>
</organism>
<dbReference type="NCBIfam" id="TIGR00507">
    <property type="entry name" value="aroE"/>
    <property type="match status" value="1"/>
</dbReference>
<feature type="binding site" evidence="8">
    <location>
        <position position="241"/>
    </location>
    <ligand>
        <name>shikimate</name>
        <dbReference type="ChEBI" id="CHEBI:36208"/>
    </ligand>
</feature>
<dbReference type="GO" id="GO:0004764">
    <property type="term" value="F:shikimate 3-dehydrogenase (NADP+) activity"/>
    <property type="evidence" value="ECO:0007669"/>
    <property type="project" value="UniProtKB-UniRule"/>
</dbReference>
<keyword evidence="4 8" id="KW-0521">NADP</keyword>
<dbReference type="GO" id="GO:0019632">
    <property type="term" value="P:shikimate metabolic process"/>
    <property type="evidence" value="ECO:0007669"/>
    <property type="project" value="InterPro"/>
</dbReference>
<dbReference type="HAMAP" id="MF_00222">
    <property type="entry name" value="Shikimate_DH_AroE"/>
    <property type="match status" value="1"/>
</dbReference>
<proteinExistence type="inferred from homology"/>
<dbReference type="SUPFAM" id="SSF53223">
    <property type="entry name" value="Aminoacid dehydrogenase-like, N-terminal domain"/>
    <property type="match status" value="1"/>
</dbReference>
<evidence type="ECO:0000256" key="1">
    <source>
        <dbReference type="ARBA" id="ARBA00004871"/>
    </source>
</evidence>
<dbReference type="Pfam" id="PF01488">
    <property type="entry name" value="Shikimate_DH"/>
    <property type="match status" value="1"/>
</dbReference>
<reference evidence="11 12" key="1">
    <citation type="submission" date="2019-06" db="EMBL/GenBank/DDBJ databases">
        <title>Genomic insights into carbon and energy metabolism of Deferribacter autotrophicus revealed new metabolic traits in the phylum Deferribacteres.</title>
        <authorList>
            <person name="Slobodkin A.I."/>
            <person name="Slobodkina G.B."/>
            <person name="Allioux M."/>
            <person name="Alain K."/>
            <person name="Jebbar M."/>
            <person name="Shadrin V."/>
            <person name="Kublanov I.V."/>
            <person name="Toshchakov S.V."/>
            <person name="Bonch-Osmolovskaya E.A."/>
        </authorList>
    </citation>
    <scope>NUCLEOTIDE SEQUENCE [LARGE SCALE GENOMIC DNA]</scope>
    <source>
        <strain evidence="11 12">SL50</strain>
    </source>
</reference>
<feature type="binding site" evidence="8">
    <location>
        <position position="62"/>
    </location>
    <ligand>
        <name>shikimate</name>
        <dbReference type="ChEBI" id="CHEBI:36208"/>
    </ligand>
</feature>
<comment type="caution">
    <text evidence="8">Lacks conserved residue(s) required for the propagation of feature annotation.</text>
</comment>
<keyword evidence="6 8" id="KW-0057">Aromatic amino acid biosynthesis</keyword>
<dbReference type="GO" id="GO:0008652">
    <property type="term" value="P:amino acid biosynthetic process"/>
    <property type="evidence" value="ECO:0007669"/>
    <property type="project" value="UniProtKB-KW"/>
</dbReference>
<feature type="domain" description="Shikimate dehydrogenase substrate binding N-terminal" evidence="10">
    <location>
        <begin position="8"/>
        <end position="89"/>
    </location>
</feature>
<comment type="caution">
    <text evidence="11">The sequence shown here is derived from an EMBL/GenBank/DDBJ whole genome shotgun (WGS) entry which is preliminary data.</text>
</comment>
<dbReference type="SUPFAM" id="SSF51735">
    <property type="entry name" value="NAD(P)-binding Rossmann-fold domains"/>
    <property type="match status" value="1"/>
</dbReference>
<keyword evidence="5 8" id="KW-0560">Oxidoreductase</keyword>
<feature type="binding site" evidence="8">
    <location>
        <begin position="126"/>
        <end position="130"/>
    </location>
    <ligand>
        <name>NADP(+)</name>
        <dbReference type="ChEBI" id="CHEBI:58349"/>
    </ligand>
</feature>
<dbReference type="EMBL" id="VFJB01000001">
    <property type="protein sequence ID" value="KAA0259306.1"/>
    <property type="molecule type" value="Genomic_DNA"/>
</dbReference>
<name>A0A5A8F5A9_9BACT</name>
<feature type="binding site" evidence="8">
    <location>
        <begin position="150"/>
        <end position="155"/>
    </location>
    <ligand>
        <name>NADP(+)</name>
        <dbReference type="ChEBI" id="CHEBI:58349"/>
    </ligand>
</feature>
<evidence type="ECO:0000259" key="9">
    <source>
        <dbReference type="Pfam" id="PF01488"/>
    </source>
</evidence>
<dbReference type="InterPro" id="IPR036291">
    <property type="entry name" value="NAD(P)-bd_dom_sf"/>
</dbReference>
<keyword evidence="12" id="KW-1185">Reference proteome</keyword>
<feature type="binding site" evidence="8">
    <location>
        <begin position="16"/>
        <end position="18"/>
    </location>
    <ligand>
        <name>shikimate</name>
        <dbReference type="ChEBI" id="CHEBI:36208"/>
    </ligand>
</feature>
<gene>
    <name evidence="8 11" type="primary">aroE</name>
    <name evidence="11" type="ORF">FHQ18_00045</name>
</gene>
<comment type="catalytic activity">
    <reaction evidence="7 8">
        <text>shikimate + NADP(+) = 3-dehydroshikimate + NADPH + H(+)</text>
        <dbReference type="Rhea" id="RHEA:17737"/>
        <dbReference type="ChEBI" id="CHEBI:15378"/>
        <dbReference type="ChEBI" id="CHEBI:16630"/>
        <dbReference type="ChEBI" id="CHEBI:36208"/>
        <dbReference type="ChEBI" id="CHEBI:57783"/>
        <dbReference type="ChEBI" id="CHEBI:58349"/>
        <dbReference type="EC" id="1.1.1.25"/>
    </reaction>
</comment>
<dbReference type="Proteomes" id="UP000322876">
    <property type="component" value="Unassembled WGS sequence"/>
</dbReference>
<comment type="pathway">
    <text evidence="1 8">Metabolic intermediate biosynthesis; chorismate biosynthesis; chorismate from D-erythrose 4-phosphate and phosphoenolpyruvate: step 4/7.</text>
</comment>
<feature type="binding site" evidence="8">
    <location>
        <position position="102"/>
    </location>
    <ligand>
        <name>shikimate</name>
        <dbReference type="ChEBI" id="CHEBI:36208"/>
    </ligand>
</feature>
<evidence type="ECO:0000256" key="7">
    <source>
        <dbReference type="ARBA" id="ARBA00049442"/>
    </source>
</evidence>
<evidence type="ECO:0000256" key="3">
    <source>
        <dbReference type="ARBA" id="ARBA00022605"/>
    </source>
</evidence>
<dbReference type="InterPro" id="IPR011342">
    <property type="entry name" value="Shikimate_DH"/>
</dbReference>
<comment type="similarity">
    <text evidence="8">Belongs to the shikimate dehydrogenase family.</text>
</comment>